<evidence type="ECO:0008006" key="4">
    <source>
        <dbReference type="Google" id="ProtNLM"/>
    </source>
</evidence>
<protein>
    <recommendedName>
        <fullName evidence="4">PEP-CTERM protein-sorting domain-containing protein</fullName>
    </recommendedName>
</protein>
<keyword evidence="3" id="KW-1185">Reference proteome</keyword>
<reference evidence="2 3" key="1">
    <citation type="journal article" date="2019" name="Int. J. Syst. Evol. Microbiol.">
        <title>The Global Catalogue of Microorganisms (GCM) 10K type strain sequencing project: providing services to taxonomists for standard genome sequencing and annotation.</title>
        <authorList>
            <consortium name="The Broad Institute Genomics Platform"/>
            <consortium name="The Broad Institute Genome Sequencing Center for Infectious Disease"/>
            <person name="Wu L."/>
            <person name="Ma J."/>
        </authorList>
    </citation>
    <scope>NUCLEOTIDE SEQUENCE [LARGE SCALE GENOMIC DNA]</scope>
    <source>
        <strain evidence="2 3">CGMCC 1.10387</strain>
    </source>
</reference>
<feature type="transmembrane region" description="Helical" evidence="1">
    <location>
        <begin position="35"/>
        <end position="56"/>
    </location>
</feature>
<evidence type="ECO:0000313" key="2">
    <source>
        <dbReference type="EMBL" id="MFD1684525.1"/>
    </source>
</evidence>
<keyword evidence="1" id="KW-1133">Transmembrane helix</keyword>
<comment type="caution">
    <text evidence="2">The sequence shown here is derived from an EMBL/GenBank/DDBJ whole genome shotgun (WGS) entry which is preliminary data.</text>
</comment>
<proteinExistence type="predicted"/>
<keyword evidence="1" id="KW-0472">Membrane</keyword>
<dbReference type="AlphaFoldDB" id="A0ABD6DTH7"/>
<gene>
    <name evidence="2" type="ORF">ACFSAS_02755</name>
</gene>
<name>A0ABD6DTH7_9EURY</name>
<sequence length="69" mass="7217">MVLEPGMSGRARLFFAVYGLVVIGVVVGLRELLGMSGAPLAAAAVVVAVVLFWGGLRPVYRRVGSVESE</sequence>
<accession>A0ABD6DTH7</accession>
<organism evidence="2 3">
    <name type="scientific">Halobellus litoreus</name>
    <dbReference type="NCBI Taxonomy" id="755310"/>
    <lineage>
        <taxon>Archaea</taxon>
        <taxon>Methanobacteriati</taxon>
        <taxon>Methanobacteriota</taxon>
        <taxon>Stenosarchaea group</taxon>
        <taxon>Halobacteria</taxon>
        <taxon>Halobacteriales</taxon>
        <taxon>Haloferacaceae</taxon>
        <taxon>Halobellus</taxon>
    </lineage>
</organism>
<keyword evidence="1" id="KW-0812">Transmembrane</keyword>
<dbReference type="Proteomes" id="UP001597092">
    <property type="component" value="Unassembled WGS sequence"/>
</dbReference>
<dbReference type="RefSeq" id="WP_256307992.1">
    <property type="nucleotide sequence ID" value="NZ_JANHAW010000002.1"/>
</dbReference>
<feature type="transmembrane region" description="Helical" evidence="1">
    <location>
        <begin position="12"/>
        <end position="29"/>
    </location>
</feature>
<evidence type="ECO:0000313" key="3">
    <source>
        <dbReference type="Proteomes" id="UP001597092"/>
    </source>
</evidence>
<dbReference type="EMBL" id="JBHUDP010000001">
    <property type="protein sequence ID" value="MFD1684525.1"/>
    <property type="molecule type" value="Genomic_DNA"/>
</dbReference>
<evidence type="ECO:0000256" key="1">
    <source>
        <dbReference type="SAM" id="Phobius"/>
    </source>
</evidence>